<dbReference type="SMART" id="SM00343">
    <property type="entry name" value="ZnF_C2HC"/>
    <property type="match status" value="4"/>
</dbReference>
<dbReference type="PANTHER" id="PTHR46978:SF1">
    <property type="entry name" value="ZINC KNUCKLE (CCHC-TYPE) FAMILY PROTEIN"/>
    <property type="match status" value="1"/>
</dbReference>
<dbReference type="Gene3D" id="4.10.60.10">
    <property type="entry name" value="Zinc finger, CCHC-type"/>
    <property type="match status" value="2"/>
</dbReference>
<dbReference type="InterPro" id="IPR035901">
    <property type="entry name" value="GIY-YIG_endonuc_sf"/>
</dbReference>
<reference evidence="3" key="1">
    <citation type="submission" date="2021-02" db="EMBL/GenBank/DDBJ databases">
        <authorList>
            <person name="Nowell W R."/>
        </authorList>
    </citation>
    <scope>NUCLEOTIDE SEQUENCE</scope>
</reference>
<keyword evidence="1" id="KW-0862">Zinc</keyword>
<dbReference type="Pfam" id="PF00098">
    <property type="entry name" value="zf-CCHC"/>
    <property type="match status" value="2"/>
</dbReference>
<dbReference type="PANTHER" id="PTHR46978">
    <property type="entry name" value="ZINC KNUCKLE (CCHC-TYPE) FAMILY PROTEIN"/>
    <property type="match status" value="1"/>
</dbReference>
<feature type="domain" description="CCHC-type" evidence="2">
    <location>
        <begin position="101"/>
        <end position="115"/>
    </location>
</feature>
<accession>A0A816ZWV8</accession>
<keyword evidence="1" id="KW-0479">Metal-binding</keyword>
<organism evidence="3 5">
    <name type="scientific">Rotaria magnacalcarata</name>
    <dbReference type="NCBI Taxonomy" id="392030"/>
    <lineage>
        <taxon>Eukaryota</taxon>
        <taxon>Metazoa</taxon>
        <taxon>Spiralia</taxon>
        <taxon>Gnathifera</taxon>
        <taxon>Rotifera</taxon>
        <taxon>Eurotatoria</taxon>
        <taxon>Bdelloidea</taxon>
        <taxon>Philodinida</taxon>
        <taxon>Philodinidae</taxon>
        <taxon>Rotaria</taxon>
    </lineage>
</organism>
<dbReference type="GO" id="GO:0008270">
    <property type="term" value="F:zinc ion binding"/>
    <property type="evidence" value="ECO:0007669"/>
    <property type="project" value="UniProtKB-KW"/>
</dbReference>
<feature type="domain" description="CCHC-type" evidence="2">
    <location>
        <begin position="129"/>
        <end position="143"/>
    </location>
</feature>
<dbReference type="Proteomes" id="UP000663887">
    <property type="component" value="Unassembled WGS sequence"/>
</dbReference>
<dbReference type="Pfam" id="PF01541">
    <property type="entry name" value="GIY-YIG"/>
    <property type="match status" value="1"/>
</dbReference>
<dbReference type="PROSITE" id="PS50158">
    <property type="entry name" value="ZF_CCHC"/>
    <property type="match status" value="2"/>
</dbReference>
<dbReference type="EMBL" id="CAJOBF010002003">
    <property type="protein sequence ID" value="CAF4002421.1"/>
    <property type="molecule type" value="Genomic_DNA"/>
</dbReference>
<comment type="caution">
    <text evidence="3">The sequence shown here is derived from an EMBL/GenBank/DDBJ whole genome shotgun (WGS) entry which is preliminary data.</text>
</comment>
<dbReference type="SUPFAM" id="SSF57756">
    <property type="entry name" value="Retrovirus zinc finger-like domains"/>
    <property type="match status" value="2"/>
</dbReference>
<dbReference type="Gene3D" id="3.40.1440.10">
    <property type="entry name" value="GIY-YIG endonuclease"/>
    <property type="match status" value="1"/>
</dbReference>
<name>A0A816ZWV8_9BILA</name>
<dbReference type="GO" id="GO:0003676">
    <property type="term" value="F:nucleic acid binding"/>
    <property type="evidence" value="ECO:0007669"/>
    <property type="project" value="InterPro"/>
</dbReference>
<dbReference type="InterPro" id="IPR000305">
    <property type="entry name" value="GIY-YIG_endonuc"/>
</dbReference>
<evidence type="ECO:0000256" key="1">
    <source>
        <dbReference type="PROSITE-ProRule" id="PRU00047"/>
    </source>
</evidence>
<dbReference type="AlphaFoldDB" id="A0A816ZWV8"/>
<evidence type="ECO:0000313" key="3">
    <source>
        <dbReference type="EMBL" id="CAF2228955.1"/>
    </source>
</evidence>
<evidence type="ECO:0000313" key="5">
    <source>
        <dbReference type="Proteomes" id="UP000663887"/>
    </source>
</evidence>
<proteinExistence type="predicted"/>
<evidence type="ECO:0000259" key="2">
    <source>
        <dbReference type="PROSITE" id="PS50158"/>
    </source>
</evidence>
<dbReference type="SUPFAM" id="SSF82771">
    <property type="entry name" value="GIY-YIG endonuclease"/>
    <property type="match status" value="1"/>
</dbReference>
<keyword evidence="1" id="KW-0863">Zinc-finger</keyword>
<sequence>MEQIYVLKCKNSKYYVGKTSDIDRRFSEHLNGECGSEWTKLYRPCEIIEHENVTSDFDEMKKTLEYMKNFGIDNVRGAQWSNINLTSIQRDTIRQAMNTDRCYNCGEAGHFSSNCTARNQSIRISQTVRCFSCGNYGHYANNCNFNHKTMRCDRCGRDSHLEDNCYATFDIDGRQLDCARCGRSSHNVNECYATNDIDGQRIN</sequence>
<dbReference type="InterPro" id="IPR001878">
    <property type="entry name" value="Znf_CCHC"/>
</dbReference>
<dbReference type="EMBL" id="CAJNRG010017460">
    <property type="protein sequence ID" value="CAF2228955.1"/>
    <property type="molecule type" value="Genomic_DNA"/>
</dbReference>
<protein>
    <recommendedName>
        <fullName evidence="2">CCHC-type domain-containing protein</fullName>
    </recommendedName>
</protein>
<evidence type="ECO:0000313" key="4">
    <source>
        <dbReference type="EMBL" id="CAF4002421.1"/>
    </source>
</evidence>
<dbReference type="Proteomes" id="UP000663842">
    <property type="component" value="Unassembled WGS sequence"/>
</dbReference>
<dbReference type="InterPro" id="IPR036875">
    <property type="entry name" value="Znf_CCHC_sf"/>
</dbReference>
<gene>
    <name evidence="4" type="ORF">UXM345_LOCUS16256</name>
    <name evidence="3" type="ORF">XDN619_LOCUS34212</name>
</gene>